<evidence type="ECO:0008006" key="3">
    <source>
        <dbReference type="Google" id="ProtNLM"/>
    </source>
</evidence>
<sequence length="357" mass="39838">MSSSVLTGTIQLDASDVEFHYEDSGTAALKDPATYTTLVCIPGWSFNGSVFRSLFPCAGDSNYRIVGLYRRGYPPTTAWKETEPNPLDKDQQEEFLKQEALQLAGFLTKFATSQAIPKINEEQKTGGIVVLGWSLGASYLHSLLAYLDVLPADQLKDLETYLYAVVSHDTNLSAHGLPDPIAGDFGSQLDPVERFEYFMTLVTGYYTHPNVQSHNLDDLEFTPTPNLGASHDDLGGQEYVGMTSIDMFTGPDLSRILIGRELLEALTRRALFDVTLAQKLPRVRVRYICGGQTMGNLIHAMHKLEEAWNGDPSQLFGEGATKARDARFTYLEWGNHFSFRDDPRRALQNYKTCVEQD</sequence>
<evidence type="ECO:0000313" key="2">
    <source>
        <dbReference type="Proteomes" id="UP000053647"/>
    </source>
</evidence>
<gene>
    <name evidence="1" type="ORF">PAXINDRAFT_172940</name>
</gene>
<dbReference type="OrthoDB" id="3466517at2759"/>
<protein>
    <recommendedName>
        <fullName evidence="3">AB hydrolase-1 domain-containing protein</fullName>
    </recommendedName>
</protein>
<dbReference type="HOGENOM" id="CLU_045014_0_0_1"/>
<organism evidence="1 2">
    <name type="scientific">Paxillus involutus ATCC 200175</name>
    <dbReference type="NCBI Taxonomy" id="664439"/>
    <lineage>
        <taxon>Eukaryota</taxon>
        <taxon>Fungi</taxon>
        <taxon>Dikarya</taxon>
        <taxon>Basidiomycota</taxon>
        <taxon>Agaricomycotina</taxon>
        <taxon>Agaricomycetes</taxon>
        <taxon>Agaricomycetidae</taxon>
        <taxon>Boletales</taxon>
        <taxon>Paxilineae</taxon>
        <taxon>Paxillaceae</taxon>
        <taxon>Paxillus</taxon>
    </lineage>
</organism>
<dbReference type="Gene3D" id="3.40.50.1820">
    <property type="entry name" value="alpha/beta hydrolase"/>
    <property type="match status" value="1"/>
</dbReference>
<dbReference type="Proteomes" id="UP000053647">
    <property type="component" value="Unassembled WGS sequence"/>
</dbReference>
<dbReference type="AlphaFoldDB" id="A0A0C9SNS7"/>
<dbReference type="SUPFAM" id="SSF53474">
    <property type="entry name" value="alpha/beta-Hydrolases"/>
    <property type="match status" value="1"/>
</dbReference>
<reference evidence="2" key="2">
    <citation type="submission" date="2015-01" db="EMBL/GenBank/DDBJ databases">
        <title>Evolutionary Origins and Diversification of the Mycorrhizal Mutualists.</title>
        <authorList>
            <consortium name="DOE Joint Genome Institute"/>
            <consortium name="Mycorrhizal Genomics Consortium"/>
            <person name="Kohler A."/>
            <person name="Kuo A."/>
            <person name="Nagy L.G."/>
            <person name="Floudas D."/>
            <person name="Copeland A."/>
            <person name="Barry K.W."/>
            <person name="Cichocki N."/>
            <person name="Veneault-Fourrey C."/>
            <person name="LaButti K."/>
            <person name="Lindquist E.A."/>
            <person name="Lipzen A."/>
            <person name="Lundell T."/>
            <person name="Morin E."/>
            <person name="Murat C."/>
            <person name="Riley R."/>
            <person name="Ohm R."/>
            <person name="Sun H."/>
            <person name="Tunlid A."/>
            <person name="Henrissat B."/>
            <person name="Grigoriev I.V."/>
            <person name="Hibbett D.S."/>
            <person name="Martin F."/>
        </authorList>
    </citation>
    <scope>NUCLEOTIDE SEQUENCE [LARGE SCALE GENOMIC DNA]</scope>
    <source>
        <strain evidence="2">ATCC 200175</strain>
    </source>
</reference>
<keyword evidence="2" id="KW-1185">Reference proteome</keyword>
<accession>A0A0C9SNS7</accession>
<proteinExistence type="predicted"/>
<dbReference type="EMBL" id="KN819632">
    <property type="protein sequence ID" value="KIJ08394.1"/>
    <property type="molecule type" value="Genomic_DNA"/>
</dbReference>
<reference evidence="1 2" key="1">
    <citation type="submission" date="2014-06" db="EMBL/GenBank/DDBJ databases">
        <authorList>
            <consortium name="DOE Joint Genome Institute"/>
            <person name="Kuo A."/>
            <person name="Kohler A."/>
            <person name="Nagy L.G."/>
            <person name="Floudas D."/>
            <person name="Copeland A."/>
            <person name="Barry K.W."/>
            <person name="Cichocki N."/>
            <person name="Veneault-Fourrey C."/>
            <person name="LaButti K."/>
            <person name="Lindquist E.A."/>
            <person name="Lipzen A."/>
            <person name="Lundell T."/>
            <person name="Morin E."/>
            <person name="Murat C."/>
            <person name="Sun H."/>
            <person name="Tunlid A."/>
            <person name="Henrissat B."/>
            <person name="Grigoriev I.V."/>
            <person name="Hibbett D.S."/>
            <person name="Martin F."/>
            <person name="Nordberg H.P."/>
            <person name="Cantor M.N."/>
            <person name="Hua S.X."/>
        </authorList>
    </citation>
    <scope>NUCLEOTIDE SEQUENCE [LARGE SCALE GENOMIC DNA]</scope>
    <source>
        <strain evidence="1 2">ATCC 200175</strain>
    </source>
</reference>
<name>A0A0C9SNS7_PAXIN</name>
<dbReference type="InterPro" id="IPR029058">
    <property type="entry name" value="AB_hydrolase_fold"/>
</dbReference>
<evidence type="ECO:0000313" key="1">
    <source>
        <dbReference type="EMBL" id="KIJ08394.1"/>
    </source>
</evidence>